<dbReference type="NCBIfam" id="NF006598">
    <property type="entry name" value="PRK09135.1"/>
    <property type="match status" value="1"/>
</dbReference>
<evidence type="ECO:0000256" key="1">
    <source>
        <dbReference type="ARBA" id="ARBA00006484"/>
    </source>
</evidence>
<dbReference type="PANTHER" id="PTHR43639">
    <property type="entry name" value="OXIDOREDUCTASE, SHORT-CHAIN DEHYDROGENASE/REDUCTASE FAMILY (AFU_ORTHOLOGUE AFUA_5G02870)"/>
    <property type="match status" value="1"/>
</dbReference>
<dbReference type="AlphaFoldDB" id="H8KZK4"/>
<accession>H8KZK4</accession>
<sequence length="247" mass="25771">MSATTEAPVALVTGAGQRIGTAIARHLHQAGYRIAVHYRRSAASARQLAAELEAARPASSLLLQADLADIGALPARVKAVIDGFGRLDLLVNNASAFYPTPLGQISETAWDDVFAANAKAPLFLAQAAAPWLKASRGSIVNLTDIYAERGLADHPVYVMAKAALVAMTRTLAIDLAPEVRVNAVAPGAILWPQQDPGEQQQAIMARTPLGRTGEPADIASAVLWLAAGAPYVSGQVLAIDGGRSVNI</sequence>
<gene>
    <name evidence="3" type="ordered locus">Fraau_2722</name>
</gene>
<evidence type="ECO:0000313" key="4">
    <source>
        <dbReference type="Proteomes" id="UP000005234"/>
    </source>
</evidence>
<dbReference type="Gene3D" id="3.40.50.720">
    <property type="entry name" value="NAD(P)-binding Rossmann-like Domain"/>
    <property type="match status" value="1"/>
</dbReference>
<evidence type="ECO:0008006" key="5">
    <source>
        <dbReference type="Google" id="ProtNLM"/>
    </source>
</evidence>
<dbReference type="PANTHER" id="PTHR43639:SF1">
    <property type="entry name" value="SHORT-CHAIN DEHYDROGENASE_REDUCTASE FAMILY PROTEIN"/>
    <property type="match status" value="1"/>
</dbReference>
<dbReference type="Proteomes" id="UP000005234">
    <property type="component" value="Chromosome"/>
</dbReference>
<proteinExistence type="inferred from homology"/>
<dbReference type="InterPro" id="IPR036291">
    <property type="entry name" value="NAD(P)-bd_dom_sf"/>
</dbReference>
<dbReference type="eggNOG" id="COG1028">
    <property type="taxonomic scope" value="Bacteria"/>
</dbReference>
<dbReference type="KEGG" id="fau:Fraau_2722"/>
<keyword evidence="2" id="KW-0560">Oxidoreductase</keyword>
<comment type="similarity">
    <text evidence="1">Belongs to the short-chain dehydrogenases/reductases (SDR) family.</text>
</comment>
<protein>
    <recommendedName>
        <fullName evidence="5">Pteridine reductase</fullName>
    </recommendedName>
</protein>
<dbReference type="RefSeq" id="WP_014404067.1">
    <property type="nucleotide sequence ID" value="NC_017033.1"/>
</dbReference>
<organism evidence="3 4">
    <name type="scientific">Frateuria aurantia (strain ATCC 33424 / DSM 6220 / KCTC 2777 / LMG 1558 / NBRC 3245 / NCIMB 13370)</name>
    <name type="common">Acetobacter aurantius</name>
    <dbReference type="NCBI Taxonomy" id="767434"/>
    <lineage>
        <taxon>Bacteria</taxon>
        <taxon>Pseudomonadati</taxon>
        <taxon>Pseudomonadota</taxon>
        <taxon>Gammaproteobacteria</taxon>
        <taxon>Lysobacterales</taxon>
        <taxon>Rhodanobacteraceae</taxon>
        <taxon>Frateuria</taxon>
    </lineage>
</organism>
<dbReference type="PRINTS" id="PR00081">
    <property type="entry name" value="GDHRDH"/>
</dbReference>
<dbReference type="EMBL" id="CP003350">
    <property type="protein sequence ID" value="AFC87064.1"/>
    <property type="molecule type" value="Genomic_DNA"/>
</dbReference>
<dbReference type="STRING" id="767434.Fraau_2722"/>
<dbReference type="Pfam" id="PF13561">
    <property type="entry name" value="adh_short_C2"/>
    <property type="match status" value="1"/>
</dbReference>
<keyword evidence="4" id="KW-1185">Reference proteome</keyword>
<reference evidence="3" key="1">
    <citation type="submission" date="2012-02" db="EMBL/GenBank/DDBJ databases">
        <title>The complete genome of Frateuria aurantia DSM 6220.</title>
        <authorList>
            <consortium name="US DOE Joint Genome Institute (JGI-PGF)"/>
            <person name="Lucas S."/>
            <person name="Copeland A."/>
            <person name="Lapidus A."/>
            <person name="Glavina del Rio T."/>
            <person name="Dalin E."/>
            <person name="Tice H."/>
            <person name="Bruce D."/>
            <person name="Goodwin L."/>
            <person name="Pitluck S."/>
            <person name="Peters L."/>
            <person name="Ovchinnikova G."/>
            <person name="Teshima H."/>
            <person name="Kyrpides N."/>
            <person name="Mavromatis K."/>
            <person name="Ivanova N."/>
            <person name="Brettin T."/>
            <person name="Detter J.C."/>
            <person name="Han C."/>
            <person name="Larimer F."/>
            <person name="Land M."/>
            <person name="Hauser L."/>
            <person name="Markowitz V."/>
            <person name="Cheng J.-F."/>
            <person name="Hugenholtz P."/>
            <person name="Woyke T."/>
            <person name="Wu D."/>
            <person name="Brambilla E."/>
            <person name="Klenk H.-P."/>
            <person name="Eisen J.A."/>
        </authorList>
    </citation>
    <scope>NUCLEOTIDE SEQUENCE</scope>
    <source>
        <strain evidence="3">DSM 6220</strain>
    </source>
</reference>
<evidence type="ECO:0000313" key="3">
    <source>
        <dbReference type="EMBL" id="AFC87064.1"/>
    </source>
</evidence>
<dbReference type="PRINTS" id="PR00080">
    <property type="entry name" value="SDRFAMILY"/>
</dbReference>
<dbReference type="HOGENOM" id="CLU_010194_1_3_6"/>
<dbReference type="InterPro" id="IPR020904">
    <property type="entry name" value="Sc_DH/Rdtase_CS"/>
</dbReference>
<dbReference type="OrthoDB" id="9793499at2"/>
<dbReference type="FunFam" id="3.40.50.720:FF:000084">
    <property type="entry name" value="Short-chain dehydrogenase reductase"/>
    <property type="match status" value="1"/>
</dbReference>
<dbReference type="SUPFAM" id="SSF51735">
    <property type="entry name" value="NAD(P)-binding Rossmann-fold domains"/>
    <property type="match status" value="1"/>
</dbReference>
<name>H8KZK4_FRAAD</name>
<dbReference type="InterPro" id="IPR002347">
    <property type="entry name" value="SDR_fam"/>
</dbReference>
<dbReference type="PROSITE" id="PS00061">
    <property type="entry name" value="ADH_SHORT"/>
    <property type="match status" value="1"/>
</dbReference>
<dbReference type="GO" id="GO:0016491">
    <property type="term" value="F:oxidoreductase activity"/>
    <property type="evidence" value="ECO:0007669"/>
    <property type="project" value="UniProtKB-KW"/>
</dbReference>
<evidence type="ECO:0000256" key="2">
    <source>
        <dbReference type="ARBA" id="ARBA00023002"/>
    </source>
</evidence>